<accession>A0A2H5BQA6</accession>
<dbReference type="EMBL" id="MG676466">
    <property type="protein sequence ID" value="AUG88520.1"/>
    <property type="molecule type" value="Genomic_DNA"/>
</dbReference>
<evidence type="ECO:0000313" key="2">
    <source>
        <dbReference type="EMBL" id="AUG88520.1"/>
    </source>
</evidence>
<protein>
    <submittedName>
        <fullName evidence="2">Uncharacterized protein</fullName>
    </submittedName>
</protein>
<organism evidence="2 3">
    <name type="scientific">Pseudomonas phage TC6</name>
    <dbReference type="NCBI Taxonomy" id="2060947"/>
    <lineage>
        <taxon>Viruses</taxon>
        <taxon>Duplodnaviria</taxon>
        <taxon>Heunggongvirae</taxon>
        <taxon>Uroviricota</taxon>
        <taxon>Caudoviricetes</taxon>
        <taxon>Zobellviridae</taxon>
        <taxon>Paundecimvirus</taxon>
        <taxon>Paundecimvirus PA11</taxon>
    </lineage>
</organism>
<reference evidence="2 3" key="1">
    <citation type="submission" date="2017-12" db="EMBL/GenBank/DDBJ databases">
        <title>Genomic identification of Pseudomonas aeruginosa phage TC6.</title>
        <authorList>
            <person name="Lu S."/>
            <person name="Tang C."/>
            <person name="Deng C."/>
            <person name="Zhang Y."/>
            <person name="Xiao C."/>
        </authorList>
    </citation>
    <scope>NUCLEOTIDE SEQUENCE [LARGE SCALE GENOMIC DNA]</scope>
</reference>
<sequence length="118" mass="12238">MGYESNTGLNVSNHYGPRGTGGTRGVFKTEGYQYEFVWNLEDTGLPFKFPIYPGGVEVVAVDDSFAEGTVSAVTIGGVAVFAATEASPVMLAANNTGVLAQTGGTGGVLVIRFRNVAV</sequence>
<dbReference type="Proteomes" id="UP000241282">
    <property type="component" value="Segment"/>
</dbReference>
<gene>
    <name evidence="2" type="primary">TC6_009</name>
</gene>
<feature type="region of interest" description="Disordered" evidence="1">
    <location>
        <begin position="1"/>
        <end position="22"/>
    </location>
</feature>
<evidence type="ECO:0000256" key="1">
    <source>
        <dbReference type="SAM" id="MobiDB-lite"/>
    </source>
</evidence>
<feature type="compositionally biased region" description="Polar residues" evidence="1">
    <location>
        <begin position="1"/>
        <end position="13"/>
    </location>
</feature>
<name>A0A2H5BQA6_9CAUD</name>
<evidence type="ECO:0000313" key="3">
    <source>
        <dbReference type="Proteomes" id="UP000241282"/>
    </source>
</evidence>
<proteinExistence type="predicted"/>